<dbReference type="RefSeq" id="WP_039310803.1">
    <property type="nucleotide sequence ID" value="NZ_CP006905.1"/>
</dbReference>
<dbReference type="KEGG" id="cbv:U729_147"/>
<dbReference type="InterPro" id="IPR000343">
    <property type="entry name" value="4pyrrol_synth_GluRdtase"/>
</dbReference>
<feature type="binding site" evidence="8 10">
    <location>
        <begin position="106"/>
        <end position="108"/>
    </location>
    <ligand>
        <name>substrate</name>
    </ligand>
</feature>
<dbReference type="NCBIfam" id="TIGR01035">
    <property type="entry name" value="hemA"/>
    <property type="match status" value="1"/>
</dbReference>
<dbReference type="GO" id="GO:0050661">
    <property type="term" value="F:NADP binding"/>
    <property type="evidence" value="ECO:0007669"/>
    <property type="project" value="InterPro"/>
</dbReference>
<name>A0A0A7FZA8_9CLOT</name>
<dbReference type="EMBL" id="CP006905">
    <property type="protein sequence ID" value="AIY84907.1"/>
    <property type="molecule type" value="Genomic_DNA"/>
</dbReference>
<evidence type="ECO:0000259" key="15">
    <source>
        <dbReference type="Pfam" id="PF01488"/>
    </source>
</evidence>
<sequence>MISVLGVQKNIPLHIREKFSIKPTKREKAMIKLKEDFKEVVILSTCNRTEIYFNHYLTEEEAIRKIFNVLEWEEDLREYIFCISEERAEEHLLKVICGFHSKILGEDQILGQVKEAYFNALDLKTVNLELQRLFQEAVTCGKKFRNEAKLYEIPVSSASIAVNKAIRNNCRRFMVLGHGDVGKLVVKHLISHNVEEIIIAVRNKDSLDYEDQENIKVISFNERAKYINDMEAVISCTSAPHTVITKEEINEYGRNIIIFDLALPRDVEESIANYERVTIYNIDEISKVDDENKDLRKDRMYEFYYLIEEYLHNYRNWRKLREITPYIKEFKKHSKNVYEKRYETFKNKEGKDDRLVNTLMKSVSDAYVNRAIDVLKEETVKGCGEECIRILEKIFIEKNN</sequence>
<dbReference type="SUPFAM" id="SSF69742">
    <property type="entry name" value="Glutamyl tRNA-reductase catalytic, N-terminal domain"/>
    <property type="match status" value="1"/>
</dbReference>
<evidence type="ECO:0000313" key="18">
    <source>
        <dbReference type="Proteomes" id="UP000030635"/>
    </source>
</evidence>
<evidence type="ECO:0000256" key="7">
    <source>
        <dbReference type="ARBA" id="ARBA00047464"/>
    </source>
</evidence>
<feature type="domain" description="Glutamyl-tRNA reductase N-terminal" evidence="16">
    <location>
        <begin position="9"/>
        <end position="147"/>
    </location>
</feature>
<keyword evidence="5 8" id="KW-0560">Oxidoreductase</keyword>
<keyword evidence="18" id="KW-1185">Reference proteome</keyword>
<proteinExistence type="inferred from homology"/>
<dbReference type="SUPFAM" id="SSF51735">
    <property type="entry name" value="NAD(P)-binding Rossmann-fold domains"/>
    <property type="match status" value="1"/>
</dbReference>
<evidence type="ECO:0000313" key="17">
    <source>
        <dbReference type="EMBL" id="AIY84907.1"/>
    </source>
</evidence>
<evidence type="ECO:0000256" key="10">
    <source>
        <dbReference type="PIRSR" id="PIRSR000445-2"/>
    </source>
</evidence>
<feature type="binding site" evidence="8 10">
    <location>
        <position position="101"/>
    </location>
    <ligand>
        <name>substrate</name>
    </ligand>
</feature>
<dbReference type="Pfam" id="PF01488">
    <property type="entry name" value="Shikimate_DH"/>
    <property type="match status" value="1"/>
</dbReference>
<dbReference type="InterPro" id="IPR015896">
    <property type="entry name" value="4pyrrol_synth_GluRdtase_dimer"/>
</dbReference>
<evidence type="ECO:0000256" key="3">
    <source>
        <dbReference type="ARBA" id="ARBA00012970"/>
    </source>
</evidence>
<keyword evidence="6 8" id="KW-0627">Porphyrin biosynthesis</keyword>
<dbReference type="InterPro" id="IPR006151">
    <property type="entry name" value="Shikm_DH/Glu-tRNA_Rdtase"/>
</dbReference>
<evidence type="ECO:0000256" key="9">
    <source>
        <dbReference type="PIRSR" id="PIRSR000445-1"/>
    </source>
</evidence>
<comment type="pathway">
    <text evidence="1 8 13">Porphyrin-containing compound metabolism; protoporphyrin-IX biosynthesis; 5-aminolevulinate from L-glutamyl-tRNA(Glu): step 1/2.</text>
</comment>
<comment type="subunit">
    <text evidence="8">Homodimer.</text>
</comment>
<gene>
    <name evidence="8 17" type="primary">hemA</name>
    <name evidence="17" type="ORF">U729_147</name>
</gene>
<dbReference type="GO" id="GO:0008883">
    <property type="term" value="F:glutamyl-tRNA reductase activity"/>
    <property type="evidence" value="ECO:0007669"/>
    <property type="project" value="UniProtKB-UniRule"/>
</dbReference>
<dbReference type="InterPro" id="IPR018214">
    <property type="entry name" value="GluRdtase_CS"/>
</dbReference>
<dbReference type="OrthoDB" id="110209at2"/>
<evidence type="ECO:0000256" key="12">
    <source>
        <dbReference type="PIRSR" id="PIRSR000445-4"/>
    </source>
</evidence>
<evidence type="ECO:0000256" key="1">
    <source>
        <dbReference type="ARBA" id="ARBA00005059"/>
    </source>
</evidence>
<evidence type="ECO:0000259" key="16">
    <source>
        <dbReference type="Pfam" id="PF05201"/>
    </source>
</evidence>
<evidence type="ECO:0000256" key="4">
    <source>
        <dbReference type="ARBA" id="ARBA00022857"/>
    </source>
</evidence>
<dbReference type="Gene3D" id="3.30.460.30">
    <property type="entry name" value="Glutamyl-tRNA reductase, N-terminal domain"/>
    <property type="match status" value="1"/>
</dbReference>
<dbReference type="GO" id="GO:0019353">
    <property type="term" value="P:protoporphyrinogen IX biosynthetic process from glutamate"/>
    <property type="evidence" value="ECO:0007669"/>
    <property type="project" value="TreeGrafter"/>
</dbReference>
<dbReference type="UniPathway" id="UPA00251">
    <property type="reaction ID" value="UER00316"/>
</dbReference>
<dbReference type="AlphaFoldDB" id="A0A0A7FZA8"/>
<feature type="binding site" evidence="8 10">
    <location>
        <position position="112"/>
    </location>
    <ligand>
        <name>substrate</name>
    </ligand>
</feature>
<evidence type="ECO:0000256" key="13">
    <source>
        <dbReference type="RuleBase" id="RU000584"/>
    </source>
</evidence>
<dbReference type="HOGENOM" id="CLU_035113_1_0_9"/>
<dbReference type="Pfam" id="PF05201">
    <property type="entry name" value="GlutR_N"/>
    <property type="match status" value="1"/>
</dbReference>
<evidence type="ECO:0000256" key="6">
    <source>
        <dbReference type="ARBA" id="ARBA00023244"/>
    </source>
</evidence>
<organism evidence="17 18">
    <name type="scientific">Clostridium baratii str. Sullivan</name>
    <dbReference type="NCBI Taxonomy" id="1415775"/>
    <lineage>
        <taxon>Bacteria</taxon>
        <taxon>Bacillati</taxon>
        <taxon>Bacillota</taxon>
        <taxon>Clostridia</taxon>
        <taxon>Eubacteriales</taxon>
        <taxon>Clostridiaceae</taxon>
        <taxon>Clostridium</taxon>
    </lineage>
</organism>
<keyword evidence="4 8" id="KW-0521">NADP</keyword>
<evidence type="ECO:0000256" key="2">
    <source>
        <dbReference type="ARBA" id="ARBA00005916"/>
    </source>
</evidence>
<dbReference type="InterPro" id="IPR015895">
    <property type="entry name" value="4pyrrol_synth_GluRdtase_N"/>
</dbReference>
<dbReference type="PROSITE" id="PS00747">
    <property type="entry name" value="GLUTR"/>
    <property type="match status" value="1"/>
</dbReference>
<dbReference type="InterPro" id="IPR036343">
    <property type="entry name" value="GluRdtase_N_sf"/>
</dbReference>
<dbReference type="EC" id="1.2.1.70" evidence="3 8"/>
<feature type="binding site" evidence="8 11">
    <location>
        <begin position="177"/>
        <end position="182"/>
    </location>
    <ligand>
        <name>NADP(+)</name>
        <dbReference type="ChEBI" id="CHEBI:58349"/>
    </ligand>
</feature>
<dbReference type="eggNOG" id="COG0373">
    <property type="taxonomic scope" value="Bacteria"/>
</dbReference>
<evidence type="ECO:0000259" key="14">
    <source>
        <dbReference type="Pfam" id="PF00745"/>
    </source>
</evidence>
<comment type="miscellaneous">
    <text evidence="8">During catalysis, the active site Cys acts as a nucleophile attacking the alpha-carbonyl group of tRNA-bound glutamate with the formation of a thioester intermediate between enzyme and glutamate, and the concomitant release of tRNA(Glu). The thioester intermediate is finally reduced by direct hydride transfer from NADPH, to form the product GSA.</text>
</comment>
<feature type="active site" description="Nucleophile" evidence="8 9">
    <location>
        <position position="46"/>
    </location>
</feature>
<dbReference type="STRING" id="1561.NPD11_2828"/>
<dbReference type="PANTHER" id="PTHR43013:SF1">
    <property type="entry name" value="GLUTAMYL-TRNA REDUCTASE"/>
    <property type="match status" value="1"/>
</dbReference>
<comment type="function">
    <text evidence="8">Catalyzes the NADPH-dependent reduction of glutamyl-tRNA(Glu) to glutamate 1-semialdehyde (GSA).</text>
</comment>
<protein>
    <recommendedName>
        <fullName evidence="3 8">Glutamyl-tRNA reductase</fullName>
        <shortName evidence="8">GluTR</shortName>
        <ecNumber evidence="3 8">1.2.1.70</ecNumber>
    </recommendedName>
</protein>
<dbReference type="HAMAP" id="MF_00087">
    <property type="entry name" value="Glu_tRNA_reductase"/>
    <property type="match status" value="1"/>
</dbReference>
<dbReference type="InterPro" id="IPR036291">
    <property type="entry name" value="NAD(P)-bd_dom_sf"/>
</dbReference>
<evidence type="ECO:0000256" key="5">
    <source>
        <dbReference type="ARBA" id="ARBA00023002"/>
    </source>
</evidence>
<dbReference type="Gene3D" id="3.40.50.720">
    <property type="entry name" value="NAD(P)-binding Rossmann-like Domain"/>
    <property type="match status" value="1"/>
</dbReference>
<dbReference type="PIRSF" id="PIRSF000445">
    <property type="entry name" value="4pyrrol_synth_GluRdtase"/>
    <property type="match status" value="1"/>
</dbReference>
<evidence type="ECO:0000256" key="8">
    <source>
        <dbReference type="HAMAP-Rule" id="MF_00087"/>
    </source>
</evidence>
<feature type="binding site" evidence="8 10">
    <location>
        <begin position="45"/>
        <end position="48"/>
    </location>
    <ligand>
        <name>substrate</name>
    </ligand>
</feature>
<comment type="domain">
    <text evidence="8">Possesses an unusual extended V-shaped dimeric structure with each monomer consisting of three distinct domains arranged along a curved 'spinal' alpha-helix. The N-terminal catalytic domain specifically recognizes the glutamate moiety of the substrate. The second domain is the NADPH-binding domain, and the third C-terminal domain is responsible for dimerization.</text>
</comment>
<feature type="site" description="Important for activity" evidence="8 12">
    <location>
        <position position="91"/>
    </location>
</feature>
<dbReference type="Proteomes" id="UP000030635">
    <property type="component" value="Chromosome"/>
</dbReference>
<comment type="similarity">
    <text evidence="2 8 13">Belongs to the glutamyl-tRNA reductase family.</text>
</comment>
<reference evidence="17 18" key="1">
    <citation type="journal article" date="2015" name="Infect. Genet. Evol.">
        <title>Genomic sequences of six botulinum neurotoxin-producing strains representing three clostridial species illustrate the mobility and diversity of botulinum neurotoxin genes.</title>
        <authorList>
            <person name="Smith T.J."/>
            <person name="Hill K.K."/>
            <person name="Xie G."/>
            <person name="Foley B.T."/>
            <person name="Williamson C.H."/>
            <person name="Foster J.T."/>
            <person name="Johnson S.L."/>
            <person name="Chertkov O."/>
            <person name="Teshima H."/>
            <person name="Gibbons H.S."/>
            <person name="Johnsky L.A."/>
            <person name="Karavis M.A."/>
            <person name="Smith L.A."/>
        </authorList>
    </citation>
    <scope>NUCLEOTIDE SEQUENCE [LARGE SCALE GENOMIC DNA]</scope>
    <source>
        <strain evidence="17">Sullivan</strain>
    </source>
</reference>
<dbReference type="PANTHER" id="PTHR43013">
    <property type="entry name" value="GLUTAMYL-TRNA REDUCTASE"/>
    <property type="match status" value="1"/>
</dbReference>
<feature type="domain" description="Tetrapyrrole biosynthesis glutamyl-tRNA reductase dimerisation" evidence="14">
    <location>
        <begin position="306"/>
        <end position="395"/>
    </location>
</feature>
<accession>A0A0A7FZA8</accession>
<feature type="domain" description="Quinate/shikimate 5-dehydrogenase/glutamyl-tRNA reductase" evidence="15">
    <location>
        <begin position="168"/>
        <end position="288"/>
    </location>
</feature>
<dbReference type="FunFam" id="3.30.460.30:FF:000001">
    <property type="entry name" value="Glutamyl-tRNA reductase"/>
    <property type="match status" value="1"/>
</dbReference>
<dbReference type="Pfam" id="PF00745">
    <property type="entry name" value="GlutR_dimer"/>
    <property type="match status" value="1"/>
</dbReference>
<evidence type="ECO:0000256" key="11">
    <source>
        <dbReference type="PIRSR" id="PIRSR000445-3"/>
    </source>
</evidence>
<comment type="catalytic activity">
    <reaction evidence="7 8 13">
        <text>(S)-4-amino-5-oxopentanoate + tRNA(Glu) + NADP(+) = L-glutamyl-tRNA(Glu) + NADPH + H(+)</text>
        <dbReference type="Rhea" id="RHEA:12344"/>
        <dbReference type="Rhea" id="RHEA-COMP:9663"/>
        <dbReference type="Rhea" id="RHEA-COMP:9680"/>
        <dbReference type="ChEBI" id="CHEBI:15378"/>
        <dbReference type="ChEBI" id="CHEBI:57501"/>
        <dbReference type="ChEBI" id="CHEBI:57783"/>
        <dbReference type="ChEBI" id="CHEBI:58349"/>
        <dbReference type="ChEBI" id="CHEBI:78442"/>
        <dbReference type="ChEBI" id="CHEBI:78520"/>
        <dbReference type="EC" id="1.2.1.70"/>
    </reaction>
</comment>